<dbReference type="RefSeq" id="YP_003970049.1">
    <property type="nucleotide sequence ID" value="NC_014637.1"/>
</dbReference>
<reference evidence="1 2" key="1">
    <citation type="journal article" date="2010" name="Proc. Natl. Acad. Sci. U.S.A.">
        <title>Giant virus with a remarkable complement of genes infects marine zooplankton.</title>
        <authorList>
            <person name="Fischer M.G."/>
            <person name="Allen M.J."/>
            <person name="Wilson W.H."/>
            <person name="Suttle C.A."/>
        </authorList>
    </citation>
    <scope>NUCLEOTIDE SEQUENCE [LARGE SCALE GENOMIC DNA]</scope>
    <source>
        <strain evidence="1 2">BV-PW1</strain>
    </source>
</reference>
<keyword evidence="2" id="KW-1185">Reference proteome</keyword>
<organism evidence="1 2">
    <name type="scientific">Cafeteria roenbergensis virus (strain BV-PW1)</name>
    <name type="common">CroV</name>
    <dbReference type="NCBI Taxonomy" id="693272"/>
    <lineage>
        <taxon>Viruses</taxon>
        <taxon>Varidnaviria</taxon>
        <taxon>Bamfordvirae</taxon>
        <taxon>Nucleocytoviricota</taxon>
        <taxon>Megaviricetes</taxon>
        <taxon>Imitervirales</taxon>
        <taxon>Mimiviridae</taxon>
        <taxon>Aliimimivirinae</taxon>
        <taxon>Rheavirus</taxon>
        <taxon>Rheavirus sinusmexicani</taxon>
    </lineage>
</organism>
<gene>
    <name evidence="1" type="ORF">crov416</name>
</gene>
<dbReference type="KEGG" id="vg:9887819"/>
<sequence length="78" mass="8938">MSEPQNLDNIINTKLSEIVTLIEKTNSNYYNFNKIKEDFIKSLHNNYEGPMNKCVECGADMGPSNPRQLCGKTYCLFN</sequence>
<organismHost>
    <name type="scientific">Cafeteria roenbergensis</name>
    <name type="common">Marine flagellate</name>
    <dbReference type="NCBI Taxonomy" id="33653"/>
</organismHost>
<proteinExistence type="predicted"/>
<evidence type="ECO:0000313" key="1">
    <source>
        <dbReference type="EMBL" id="ADO67450.1"/>
    </source>
</evidence>
<accession>E3T5I7</accession>
<name>E3T5I7_CROVB</name>
<dbReference type="Proteomes" id="UP000029781">
    <property type="component" value="Segment"/>
</dbReference>
<dbReference type="EMBL" id="GU244497">
    <property type="protein sequence ID" value="ADO67450.1"/>
    <property type="molecule type" value="Genomic_DNA"/>
</dbReference>
<dbReference type="GeneID" id="9887819"/>
<protein>
    <submittedName>
        <fullName evidence="1">Uncharacterized protein</fullName>
    </submittedName>
</protein>
<evidence type="ECO:0000313" key="2">
    <source>
        <dbReference type="Proteomes" id="UP000029781"/>
    </source>
</evidence>